<evidence type="ECO:0000313" key="3">
    <source>
        <dbReference type="EMBL" id="RNJ59803.1"/>
    </source>
</evidence>
<feature type="domain" description="Glycosyl hydrolase family 92 N-terminal" evidence="2">
    <location>
        <begin position="69"/>
        <end position="322"/>
    </location>
</feature>
<dbReference type="SUPFAM" id="SSF48208">
    <property type="entry name" value="Six-hairpin glycosidases"/>
    <property type="match status" value="1"/>
</dbReference>
<dbReference type="InterPro" id="IPR041371">
    <property type="entry name" value="GH92_N"/>
</dbReference>
<dbReference type="InterPro" id="IPR050883">
    <property type="entry name" value="PNGase"/>
</dbReference>
<evidence type="ECO:0000259" key="1">
    <source>
        <dbReference type="Pfam" id="PF07971"/>
    </source>
</evidence>
<proteinExistence type="predicted"/>
<dbReference type="Proteomes" id="UP000267145">
    <property type="component" value="Unassembled WGS sequence"/>
</dbReference>
<dbReference type="STRING" id="1051616.A0A3M9YGU4"/>
<dbReference type="InterPro" id="IPR008928">
    <property type="entry name" value="6-hairpin_glycosidase_sf"/>
</dbReference>
<dbReference type="GO" id="GO:0005634">
    <property type="term" value="C:nucleus"/>
    <property type="evidence" value="ECO:0007669"/>
    <property type="project" value="TreeGrafter"/>
</dbReference>
<dbReference type="InterPro" id="IPR005887">
    <property type="entry name" value="GH92_a_mannosidase_put"/>
</dbReference>
<dbReference type="Pfam" id="PF17678">
    <property type="entry name" value="Glyco_hydro_92N"/>
    <property type="match status" value="1"/>
</dbReference>
<dbReference type="NCBIfam" id="TIGR01180">
    <property type="entry name" value="aman2_put"/>
    <property type="match status" value="1"/>
</dbReference>
<dbReference type="Gene3D" id="2.70.98.10">
    <property type="match status" value="1"/>
</dbReference>
<gene>
    <name evidence="3" type="ORF">D7B24_001041</name>
</gene>
<evidence type="ECO:0008006" key="5">
    <source>
        <dbReference type="Google" id="ProtNLM"/>
    </source>
</evidence>
<sequence>MAKRRASISTSIVLHRGRAFEEHPSVTVGPKGVSDSPHTVDGTIGIRNQSGMGRFTSGLRTGPTPGSAYQGGNVFPGATLPFGAVKVGIDTTRWDTNYQANAGYTPEGNVTGISMLHVSGTGGAPTYGLIPQMPLASLEGVNLLDNLTYMQSITEHDTATVGYYKTSLRNGVVAEMSASMHSGIMKYSFPSNGDRHIVVDLSHYLPTRGKESQWYSNGRIEHSDDGSWYTGYGVYREGWALGGDFKVYFCGHFDTAPTNAVLFSGMYTDPYWPNTTDVQPSFANDSNAIWGGTDGYQYADRVGALFTFPTNSSTVTSKVGISWISSDKACQFLNAEIPHWDLQVTVAEARDHWNNEVLSKIDADTQNQTLLEMFYTGIYHAHLMPSDRTGENPNWVSDEPYYDDYYTLWDTFRCTHALISLILPKRQVDMIRSMIDIWRHERFMPEGRSHNHNGRVQGGSNSDNILADAYVKNLDVHQLINWTDGYAAMRTNAELQPYNNFDFNDPTGSTKEGRGALDDWKKYGYVSVNYGRSVSKTVEYSLNDFAVSQVALGEAPEEATTYLSRSAGWQKIWNSEAEAHNHTGFLAPLQPNGTVLEPYDPLACGECNWQAISYEGTPWEYSFGAPHDMTTLISLMGGPESFEDRLDTSFVPSLGAQDQGNNGIGSMIYNPGNEPSFMTPFLYNYIQEKQWKSVMRSRAIVDEFYHAGSSGIPGNDDAGSMSSWLVWNLLGLYPVVTQPVYLILAPRFASYSMKVGVNGTLRVTAKGIDDGPYIQSLKVNGKEWDKSWVSHEDLLGGHQRGGLLEFVLGETPVLWDSGMVPPSPGTLST</sequence>
<dbReference type="GO" id="GO:0006516">
    <property type="term" value="P:glycoprotein catabolic process"/>
    <property type="evidence" value="ECO:0007669"/>
    <property type="project" value="TreeGrafter"/>
</dbReference>
<dbReference type="Gene3D" id="3.30.2080.10">
    <property type="entry name" value="GH92 mannosidase domain"/>
    <property type="match status" value="1"/>
</dbReference>
<evidence type="ECO:0000313" key="4">
    <source>
        <dbReference type="Proteomes" id="UP000267145"/>
    </source>
</evidence>
<organism evidence="3 4">
    <name type="scientific">Verticillium nonalfalfae</name>
    <dbReference type="NCBI Taxonomy" id="1051616"/>
    <lineage>
        <taxon>Eukaryota</taxon>
        <taxon>Fungi</taxon>
        <taxon>Dikarya</taxon>
        <taxon>Ascomycota</taxon>
        <taxon>Pezizomycotina</taxon>
        <taxon>Sordariomycetes</taxon>
        <taxon>Hypocreomycetidae</taxon>
        <taxon>Glomerellales</taxon>
        <taxon>Plectosphaerellaceae</taxon>
        <taxon>Verticillium</taxon>
    </lineage>
</organism>
<dbReference type="FunFam" id="1.20.1050.60:FF:000002">
    <property type="entry name" value="Glycosyl hydrolase family 92"/>
    <property type="match status" value="1"/>
</dbReference>
<dbReference type="Gene3D" id="1.20.1610.10">
    <property type="entry name" value="alpha-1,2-mannosidases domains"/>
    <property type="match status" value="1"/>
</dbReference>
<dbReference type="FunFam" id="3.30.2080.10:FF:000001">
    <property type="entry name" value="Alpha-1,2-mannosidase subfamily"/>
    <property type="match status" value="1"/>
</dbReference>
<dbReference type="EMBL" id="RBVV01000012">
    <property type="protein sequence ID" value="RNJ59803.1"/>
    <property type="molecule type" value="Genomic_DNA"/>
</dbReference>
<reference evidence="3 4" key="1">
    <citation type="submission" date="2018-10" db="EMBL/GenBank/DDBJ databases">
        <title>Genome sequence of Verticillium nonalfalfae VnAa140.</title>
        <authorList>
            <person name="Stajich J.E."/>
            <person name="Kasson M.T."/>
        </authorList>
    </citation>
    <scope>NUCLEOTIDE SEQUENCE [LARGE SCALE GENOMIC DNA]</scope>
    <source>
        <strain evidence="3 4">VnAa140</strain>
    </source>
</reference>
<accession>A0A3M9YGU4</accession>
<dbReference type="GO" id="GO:0030246">
    <property type="term" value="F:carbohydrate binding"/>
    <property type="evidence" value="ECO:0007669"/>
    <property type="project" value="InterPro"/>
</dbReference>
<comment type="caution">
    <text evidence="3">The sequence shown here is derived from an EMBL/GenBank/DDBJ whole genome shotgun (WGS) entry which is preliminary data.</text>
</comment>
<dbReference type="AlphaFoldDB" id="A0A3M9YGU4"/>
<dbReference type="GO" id="GO:0000224">
    <property type="term" value="F:peptide-N4-(N-acetyl-beta-glucosaminyl)asparagine amidase activity"/>
    <property type="evidence" value="ECO:0007669"/>
    <property type="project" value="TreeGrafter"/>
</dbReference>
<dbReference type="Pfam" id="PF07971">
    <property type="entry name" value="Glyco_hydro_92"/>
    <property type="match status" value="1"/>
</dbReference>
<evidence type="ECO:0000259" key="2">
    <source>
        <dbReference type="Pfam" id="PF17678"/>
    </source>
</evidence>
<protein>
    <recommendedName>
        <fullName evidence="5">Alpha-1,2-mannosidase</fullName>
    </recommendedName>
</protein>
<dbReference type="GO" id="GO:0005829">
    <property type="term" value="C:cytosol"/>
    <property type="evidence" value="ECO:0007669"/>
    <property type="project" value="TreeGrafter"/>
</dbReference>
<dbReference type="PANTHER" id="PTHR12143:SF27">
    <property type="entry name" value="ALPHA-1,2-MANNOSIDASE FAMILY PROTEIN (AFU_ORTHOLOGUE AFUA_5G10520)"/>
    <property type="match status" value="1"/>
</dbReference>
<dbReference type="InterPro" id="IPR014718">
    <property type="entry name" value="GH-type_carb-bd"/>
</dbReference>
<dbReference type="PANTHER" id="PTHR12143">
    <property type="entry name" value="PEPTIDE N-GLYCANASE PNGASE -RELATED"/>
    <property type="match status" value="1"/>
</dbReference>
<dbReference type="GO" id="GO:0005975">
    <property type="term" value="P:carbohydrate metabolic process"/>
    <property type="evidence" value="ECO:0007669"/>
    <property type="project" value="InterPro"/>
</dbReference>
<dbReference type="GeneID" id="39604730"/>
<dbReference type="Gene3D" id="1.20.1050.60">
    <property type="entry name" value="alpha-1,2-mannosidase"/>
    <property type="match status" value="1"/>
</dbReference>
<keyword evidence="4" id="KW-1185">Reference proteome</keyword>
<name>A0A3M9YGU4_9PEZI</name>
<feature type="domain" description="Glycosyl hydrolase family 92" evidence="1">
    <location>
        <begin position="328"/>
        <end position="809"/>
    </location>
</feature>
<dbReference type="RefSeq" id="XP_028497961.1">
    <property type="nucleotide sequence ID" value="XM_028635286.1"/>
</dbReference>
<dbReference type="InterPro" id="IPR012939">
    <property type="entry name" value="Glyco_hydro_92"/>
</dbReference>